<evidence type="ECO:0000313" key="1">
    <source>
        <dbReference type="EMBL" id="AIT11069.1"/>
    </source>
</evidence>
<accession>A0A097ET12</accession>
<protein>
    <submittedName>
        <fullName evidence="1">Uncharacterized protein</fullName>
    </submittedName>
</protein>
<organism evidence="1 2">
    <name type="scientific">Leptospira santarosai serovar Shermani str. LT 821</name>
    <dbReference type="NCBI Taxonomy" id="758847"/>
    <lineage>
        <taxon>Bacteria</taxon>
        <taxon>Pseudomonadati</taxon>
        <taxon>Spirochaetota</taxon>
        <taxon>Spirochaetia</taxon>
        <taxon>Leptospirales</taxon>
        <taxon>Leptospiraceae</taxon>
        <taxon>Leptospira</taxon>
    </lineage>
</organism>
<dbReference type="EMBL" id="CP006694">
    <property type="protein sequence ID" value="AIT11069.1"/>
    <property type="molecule type" value="Genomic_DNA"/>
</dbReference>
<evidence type="ECO:0000313" key="2">
    <source>
        <dbReference type="Proteomes" id="UP000035800"/>
    </source>
</evidence>
<reference evidence="1 2" key="2">
    <citation type="journal article" date="2014" name="Emerg. Microbes Infect.">
        <title>Potential impact on kidney infection: a whole-genome analysis of Leptospira santarosai serovar Shermani.</title>
        <authorList>
            <person name="Chou L.F."/>
            <person name="Chen T.W."/>
            <person name="Ko Y.C."/>
            <person name="Pan M.J."/>
            <person name="Tian Y.C."/>
            <person name="Chiu C.H."/>
            <person name="Tang P."/>
            <person name="Hung C.C."/>
            <person name="Yang C.W."/>
        </authorList>
    </citation>
    <scope>NUCLEOTIDE SEQUENCE</scope>
    <source>
        <strain evidence="1 2">LT 821</strain>
    </source>
</reference>
<sequence length="62" mass="7554">MSIGNVRVIFDNLLTLKNKRIRSADDSEKKRICRLAFISLYFIFCRDYTFNRFIFDIQKNER</sequence>
<reference evidence="1 2" key="1">
    <citation type="journal article" date="2012" name="Gene">
        <title>Sequence of Leptospira santarosai serovar Shermani genome and prediction of virulence-associated genes.</title>
        <authorList>
            <person name="Chou L.F."/>
            <person name="Chen Y.T."/>
            <person name="Lu C.W."/>
            <person name="Ko Y.C."/>
            <person name="Tang C.Y."/>
            <person name="Pan M.J."/>
            <person name="Tian Y.C."/>
            <person name="Chiu C.H."/>
            <person name="Hung C.C."/>
            <person name="Yang C.W."/>
        </authorList>
    </citation>
    <scope>NUCLEOTIDE SEQUENCE [LARGE SCALE GENOMIC DNA]</scope>
    <source>
        <strain evidence="1">LT 821</strain>
    </source>
</reference>
<dbReference type="Proteomes" id="UP000035800">
    <property type="component" value="Chromosome I"/>
</dbReference>
<dbReference type="KEGG" id="lst:LSS_23125"/>
<name>A0A097ET12_9LEPT</name>
<dbReference type="AlphaFoldDB" id="A0A097ET12"/>
<gene>
    <name evidence="1" type="ORF">LSS_23125</name>
</gene>
<proteinExistence type="predicted"/>